<dbReference type="GO" id="GO:0005829">
    <property type="term" value="C:cytosol"/>
    <property type="evidence" value="ECO:0007669"/>
    <property type="project" value="TreeGrafter"/>
</dbReference>
<protein>
    <submittedName>
        <fullName evidence="2">Uncharacterized protein</fullName>
    </submittedName>
</protein>
<evidence type="ECO:0000256" key="1">
    <source>
        <dbReference type="SAM" id="MobiDB-lite"/>
    </source>
</evidence>
<feature type="region of interest" description="Disordered" evidence="1">
    <location>
        <begin position="113"/>
        <end position="363"/>
    </location>
</feature>
<dbReference type="GO" id="GO:0005525">
    <property type="term" value="F:GTP binding"/>
    <property type="evidence" value="ECO:0007669"/>
    <property type="project" value="InterPro"/>
</dbReference>
<feature type="compositionally biased region" description="Basic and acidic residues" evidence="1">
    <location>
        <begin position="159"/>
        <end position="175"/>
    </location>
</feature>
<feature type="compositionally biased region" description="Polar residues" evidence="1">
    <location>
        <begin position="61"/>
        <end position="94"/>
    </location>
</feature>
<dbReference type="InterPro" id="IPR040385">
    <property type="entry name" value="RABL6"/>
</dbReference>
<proteinExistence type="predicted"/>
<feature type="compositionally biased region" description="Polar residues" evidence="1">
    <location>
        <begin position="246"/>
        <end position="256"/>
    </location>
</feature>
<feature type="compositionally biased region" description="Gly residues" evidence="1">
    <location>
        <begin position="339"/>
        <end position="348"/>
    </location>
</feature>
<sequence length="516" mass="55183">NSGTLVGKDGSPVVITSITSTSNGQPAKTTTPASTINAVVVSTSSSVPRSASQPALPSTLPMGSTGDTFTVGQHSEQSESPSNRISQSETSTPVITPVIESGKAGIFSRFFKGSKVQSSSATPPKSLDLPSGESAHQPTVRSVEDFVPDIDGFDSGFLDDAKELPAVKDSGKRDEDDSDDQEANPMLAGFQDDLDSEDENTSVVQTVRASVHHYSSSEDDSPPKKVSVRKSGASPKTKNNDAIDVVNSTVLQNVDNASGDDEVPTPKSKPPSTKISAIKEKTISSSKKALLAKDVAATESDDEHEGSESGNVNSKKRYSEPSAGRDKNVKNSISQRTSGDGGNEGDAGGFAAEDVKTPDAGVTAVELPQEEFNDWLDQFESKGVPKTETDKKLTTVKPVKSRVKVVKVDSDEDGSDEDSVIHVKHISSDIDEDIPSHTTTKKKKKSKEKDEKTDKKHRKKKEKSKEERKKKEGKERSSKDVSSAKKERKSKKTDEPDVDNDLEAFLGSPSGDYETL</sequence>
<reference evidence="2" key="1">
    <citation type="submission" date="2014-12" db="EMBL/GenBank/DDBJ databases">
        <title>Insight into the proteome of Arion vulgaris.</title>
        <authorList>
            <person name="Aradska J."/>
            <person name="Bulat T."/>
            <person name="Smidak R."/>
            <person name="Sarate P."/>
            <person name="Gangsoo J."/>
            <person name="Sialana F."/>
            <person name="Bilban M."/>
            <person name="Lubec G."/>
        </authorList>
    </citation>
    <scope>NUCLEOTIDE SEQUENCE</scope>
    <source>
        <tissue evidence="2">Skin</tissue>
    </source>
</reference>
<dbReference type="AlphaFoldDB" id="A0A0B6YRN5"/>
<dbReference type="GO" id="GO:0005634">
    <property type="term" value="C:nucleus"/>
    <property type="evidence" value="ECO:0007669"/>
    <property type="project" value="TreeGrafter"/>
</dbReference>
<dbReference type="EMBL" id="HACG01011942">
    <property type="protein sequence ID" value="CEK58807.1"/>
    <property type="molecule type" value="Transcribed_RNA"/>
</dbReference>
<accession>A0A0B6YRN5</accession>
<dbReference type="PANTHER" id="PTHR14932">
    <property type="entry name" value="RAS GTPASE-RELATED"/>
    <property type="match status" value="1"/>
</dbReference>
<organism evidence="2">
    <name type="scientific">Arion vulgaris</name>
    <dbReference type="NCBI Taxonomy" id="1028688"/>
    <lineage>
        <taxon>Eukaryota</taxon>
        <taxon>Metazoa</taxon>
        <taxon>Spiralia</taxon>
        <taxon>Lophotrochozoa</taxon>
        <taxon>Mollusca</taxon>
        <taxon>Gastropoda</taxon>
        <taxon>Heterobranchia</taxon>
        <taxon>Euthyneura</taxon>
        <taxon>Panpulmonata</taxon>
        <taxon>Eupulmonata</taxon>
        <taxon>Stylommatophora</taxon>
        <taxon>Helicina</taxon>
        <taxon>Arionoidea</taxon>
        <taxon>Arionidae</taxon>
        <taxon>Arion</taxon>
    </lineage>
</organism>
<gene>
    <name evidence="2" type="primary">ORF34258</name>
</gene>
<feature type="region of interest" description="Disordered" evidence="1">
    <location>
        <begin position="382"/>
        <end position="516"/>
    </location>
</feature>
<feature type="compositionally biased region" description="Basic and acidic residues" evidence="1">
    <location>
        <begin position="317"/>
        <end position="329"/>
    </location>
</feature>
<feature type="compositionally biased region" description="Basic and acidic residues" evidence="1">
    <location>
        <begin position="463"/>
        <end position="485"/>
    </location>
</feature>
<dbReference type="PANTHER" id="PTHR14932:SF1">
    <property type="entry name" value="RAB-LIKE PROTEIN 6"/>
    <property type="match status" value="1"/>
</dbReference>
<feature type="region of interest" description="Disordered" evidence="1">
    <location>
        <begin position="43"/>
        <end position="97"/>
    </location>
</feature>
<feature type="non-terminal residue" evidence="2">
    <location>
        <position position="1"/>
    </location>
</feature>
<feature type="compositionally biased region" description="Basic and acidic residues" evidence="1">
    <location>
        <begin position="382"/>
        <end position="393"/>
    </location>
</feature>
<feature type="compositionally biased region" description="Low complexity" evidence="1">
    <location>
        <begin position="43"/>
        <end position="55"/>
    </location>
</feature>
<evidence type="ECO:0000313" key="2">
    <source>
        <dbReference type="EMBL" id="CEK58807.1"/>
    </source>
</evidence>
<name>A0A0B6YRN5_9EUPU</name>